<gene>
    <name evidence="1" type="ORF">GCM10009083_04630</name>
</gene>
<dbReference type="PANTHER" id="PTHR38774:SF1">
    <property type="entry name" value="CYTOPLASMIC PROTEIN"/>
    <property type="match status" value="1"/>
</dbReference>
<sequence>MNALTKPGYRVDLAGLQAICDANYARLCRLMPDMDSQDERCIRLQAPDGVAQQLLMQVLERCPYTTTLRLSHERPHAWLPPPSMEVRLYHDVNMAEVVAAYNRRQFRGVYPYPNEQMLQPDEKHQLNHFLGEWLGYCQRHGLSDMPVLINR</sequence>
<organism evidence="1 2">
    <name type="scientific">Halopseudomonas pertucinogena</name>
    <dbReference type="NCBI Taxonomy" id="86175"/>
    <lineage>
        <taxon>Bacteria</taxon>
        <taxon>Pseudomonadati</taxon>
        <taxon>Pseudomonadota</taxon>
        <taxon>Gammaproteobacteria</taxon>
        <taxon>Pseudomonadales</taxon>
        <taxon>Pseudomonadaceae</taxon>
        <taxon>Halopseudomonas</taxon>
    </lineage>
</organism>
<evidence type="ECO:0008006" key="3">
    <source>
        <dbReference type="Google" id="ProtNLM"/>
    </source>
</evidence>
<dbReference type="EMBL" id="BMNN01000001">
    <property type="protein sequence ID" value="GGI91261.1"/>
    <property type="molecule type" value="Genomic_DNA"/>
</dbReference>
<proteinExistence type="predicted"/>
<dbReference type="RefSeq" id="WP_188634967.1">
    <property type="nucleotide sequence ID" value="NZ_BMNN01000001.1"/>
</dbReference>
<dbReference type="Proteomes" id="UP000633263">
    <property type="component" value="Unassembled WGS sequence"/>
</dbReference>
<reference evidence="2" key="1">
    <citation type="journal article" date="2019" name="Int. J. Syst. Evol. Microbiol.">
        <title>The Global Catalogue of Microorganisms (GCM) 10K type strain sequencing project: providing services to taxonomists for standard genome sequencing and annotation.</title>
        <authorList>
            <consortium name="The Broad Institute Genomics Platform"/>
            <consortium name="The Broad Institute Genome Sequencing Center for Infectious Disease"/>
            <person name="Wu L."/>
            <person name="Ma J."/>
        </authorList>
    </citation>
    <scope>NUCLEOTIDE SEQUENCE [LARGE SCALE GENOMIC DNA]</scope>
    <source>
        <strain evidence="2">JCM 11590</strain>
    </source>
</reference>
<name>A0ABQ2CMS5_9GAMM</name>
<evidence type="ECO:0000313" key="2">
    <source>
        <dbReference type="Proteomes" id="UP000633263"/>
    </source>
</evidence>
<accession>A0ABQ2CMS5</accession>
<dbReference type="PANTHER" id="PTHR38774">
    <property type="entry name" value="CYTOPLASMIC PROTEIN-RELATED"/>
    <property type="match status" value="1"/>
</dbReference>
<evidence type="ECO:0000313" key="1">
    <source>
        <dbReference type="EMBL" id="GGI91261.1"/>
    </source>
</evidence>
<protein>
    <recommendedName>
        <fullName evidence="3">DUF1249 domain-containing protein</fullName>
    </recommendedName>
</protein>
<keyword evidence="2" id="KW-1185">Reference proteome</keyword>
<dbReference type="Pfam" id="PF06853">
    <property type="entry name" value="DUF1249"/>
    <property type="match status" value="1"/>
</dbReference>
<comment type="caution">
    <text evidence="1">The sequence shown here is derived from an EMBL/GenBank/DDBJ whole genome shotgun (WGS) entry which is preliminary data.</text>
</comment>
<dbReference type="InterPro" id="IPR009659">
    <property type="entry name" value="DUF1249"/>
</dbReference>